<dbReference type="PANTHER" id="PTHR12300:SF162">
    <property type="entry name" value="HVA22-LIKE PROTEIN J"/>
    <property type="match status" value="1"/>
</dbReference>
<dbReference type="PaxDb" id="2711-XP_006481563.1"/>
<comment type="similarity">
    <text evidence="1">Belongs to the DP1 family.</text>
</comment>
<accession>A0A067FWP9</accession>
<dbReference type="InterPro" id="IPR004345">
    <property type="entry name" value="TB2_DP1_HVA22"/>
</dbReference>
<evidence type="ECO:0000313" key="3">
    <source>
        <dbReference type="EMBL" id="KDO70580.1"/>
    </source>
</evidence>
<dbReference type="GO" id="GO:0016020">
    <property type="term" value="C:membrane"/>
    <property type="evidence" value="ECO:0007669"/>
    <property type="project" value="UniProtKB-SubCell"/>
</dbReference>
<evidence type="ECO:0000256" key="2">
    <source>
        <dbReference type="SAM" id="MobiDB-lite"/>
    </source>
</evidence>
<sequence>MLGDFITRCLILVFGYAYPAFECYKIVEKNRVEIDQLRFWCKYWILVAMLTVLERFLDAIASWFPMYGELKLAFFIYLWSPKTQGTGFVYQSVLRPYVSKHETDIDRRILELRARLWDLAIYYWQNCAQLSQEKFFDIIKFLAGQSARFSNAPAHENQKRNGEKQHAPSAPPLPENGFNSPRTPKPGKSKFGFGSPRSSTINRAVSEPTKSNLAQVNMRVTSEPGSPEDGYIPDSPTTPGTPNESLLQARQRLRRQKPQH</sequence>
<proteinExistence type="inferred from homology"/>
<evidence type="ECO:0000313" key="4">
    <source>
        <dbReference type="Proteomes" id="UP000027120"/>
    </source>
</evidence>
<dbReference type="Proteomes" id="UP000027120">
    <property type="component" value="Unassembled WGS sequence"/>
</dbReference>
<reference evidence="3 4" key="1">
    <citation type="submission" date="2014-04" db="EMBL/GenBank/DDBJ databases">
        <authorList>
            <consortium name="International Citrus Genome Consortium"/>
            <person name="Gmitter F."/>
            <person name="Chen C."/>
            <person name="Farmerie W."/>
            <person name="Harkins T."/>
            <person name="Desany B."/>
            <person name="Mohiuddin M."/>
            <person name="Kodira C."/>
            <person name="Borodovsky M."/>
            <person name="Lomsadze A."/>
            <person name="Burns P."/>
            <person name="Jenkins J."/>
            <person name="Prochnik S."/>
            <person name="Shu S."/>
            <person name="Chapman J."/>
            <person name="Pitluck S."/>
            <person name="Schmutz J."/>
            <person name="Rokhsar D."/>
        </authorList>
    </citation>
    <scope>NUCLEOTIDE SEQUENCE</scope>
</reference>
<name>A0A067FWP9_CITSI</name>
<dbReference type="EMBL" id="KK784890">
    <property type="protein sequence ID" value="KDO70580.1"/>
    <property type="molecule type" value="Genomic_DNA"/>
</dbReference>
<dbReference type="eggNOG" id="KOG1726">
    <property type="taxonomic scope" value="Eukaryota"/>
</dbReference>
<feature type="compositionally biased region" description="Basic and acidic residues" evidence="2">
    <location>
        <begin position="156"/>
        <end position="166"/>
    </location>
</feature>
<comment type="subcellular location">
    <subcellularLocation>
        <location evidence="1">Membrane</location>
        <topology evidence="1">Multi-pass membrane protein</topology>
    </subcellularLocation>
</comment>
<keyword evidence="4" id="KW-1185">Reference proteome</keyword>
<protein>
    <recommendedName>
        <fullName evidence="1">HVA22-like protein</fullName>
    </recommendedName>
</protein>
<organism evidence="3 4">
    <name type="scientific">Citrus sinensis</name>
    <name type="common">Sweet orange</name>
    <name type="synonym">Citrus aurantium var. sinensis</name>
    <dbReference type="NCBI Taxonomy" id="2711"/>
    <lineage>
        <taxon>Eukaryota</taxon>
        <taxon>Viridiplantae</taxon>
        <taxon>Streptophyta</taxon>
        <taxon>Embryophyta</taxon>
        <taxon>Tracheophyta</taxon>
        <taxon>Spermatophyta</taxon>
        <taxon>Magnoliopsida</taxon>
        <taxon>eudicotyledons</taxon>
        <taxon>Gunneridae</taxon>
        <taxon>Pentapetalae</taxon>
        <taxon>rosids</taxon>
        <taxon>malvids</taxon>
        <taxon>Sapindales</taxon>
        <taxon>Rutaceae</taxon>
        <taxon>Aurantioideae</taxon>
        <taxon>Citrus</taxon>
    </lineage>
</organism>
<dbReference type="PANTHER" id="PTHR12300">
    <property type="entry name" value="HVA22-LIKE PROTEINS"/>
    <property type="match status" value="1"/>
</dbReference>
<feature type="compositionally biased region" description="Polar residues" evidence="2">
    <location>
        <begin position="196"/>
        <end position="224"/>
    </location>
</feature>
<dbReference type="Pfam" id="PF03134">
    <property type="entry name" value="TB2_DP1_HVA22"/>
    <property type="match status" value="1"/>
</dbReference>
<feature type="compositionally biased region" description="Basic residues" evidence="2">
    <location>
        <begin position="251"/>
        <end position="260"/>
    </location>
</feature>
<feature type="region of interest" description="Disordered" evidence="2">
    <location>
        <begin position="152"/>
        <end position="260"/>
    </location>
</feature>
<dbReference type="AlphaFoldDB" id="A0A067FWP9"/>
<gene>
    <name evidence="3" type="ORF">CISIN_1g024941mg</name>
</gene>
<feature type="compositionally biased region" description="Polar residues" evidence="2">
    <location>
        <begin position="235"/>
        <end position="245"/>
    </location>
</feature>
<evidence type="ECO:0000256" key="1">
    <source>
        <dbReference type="RuleBase" id="RU362006"/>
    </source>
</evidence>